<reference evidence="2" key="2">
    <citation type="submission" date="2018-08" db="UniProtKB">
        <authorList>
            <consortium name="EnsemblPlants"/>
        </authorList>
    </citation>
    <scope>IDENTIFICATION</scope>
    <source>
        <strain evidence="2">Yugu1</strain>
    </source>
</reference>
<dbReference type="InParanoid" id="K3Y0I8"/>
<feature type="region of interest" description="Disordered" evidence="1">
    <location>
        <begin position="37"/>
        <end position="56"/>
    </location>
</feature>
<dbReference type="EnsemblPlants" id="KQL09332">
    <property type="protein sequence ID" value="KQL09332"/>
    <property type="gene ID" value="SETIT_007699mg"/>
</dbReference>
<organism evidence="2 3">
    <name type="scientific">Setaria italica</name>
    <name type="common">Foxtail millet</name>
    <name type="synonym">Panicum italicum</name>
    <dbReference type="NCBI Taxonomy" id="4555"/>
    <lineage>
        <taxon>Eukaryota</taxon>
        <taxon>Viridiplantae</taxon>
        <taxon>Streptophyta</taxon>
        <taxon>Embryophyta</taxon>
        <taxon>Tracheophyta</taxon>
        <taxon>Spermatophyta</taxon>
        <taxon>Magnoliopsida</taxon>
        <taxon>Liliopsida</taxon>
        <taxon>Poales</taxon>
        <taxon>Poaceae</taxon>
        <taxon>PACMAD clade</taxon>
        <taxon>Panicoideae</taxon>
        <taxon>Panicodae</taxon>
        <taxon>Paniceae</taxon>
        <taxon>Cenchrinae</taxon>
        <taxon>Setaria</taxon>
    </lineage>
</organism>
<dbReference type="Proteomes" id="UP000004995">
    <property type="component" value="Unassembled WGS sequence"/>
</dbReference>
<dbReference type="AlphaFoldDB" id="K3Y0I8"/>
<reference evidence="3" key="1">
    <citation type="journal article" date="2012" name="Nat. Biotechnol.">
        <title>Reference genome sequence of the model plant Setaria.</title>
        <authorList>
            <person name="Bennetzen J.L."/>
            <person name="Schmutz J."/>
            <person name="Wang H."/>
            <person name="Percifield R."/>
            <person name="Hawkins J."/>
            <person name="Pontaroli A.C."/>
            <person name="Estep M."/>
            <person name="Feng L."/>
            <person name="Vaughn J.N."/>
            <person name="Grimwood J."/>
            <person name="Jenkins J."/>
            <person name="Barry K."/>
            <person name="Lindquist E."/>
            <person name="Hellsten U."/>
            <person name="Deshpande S."/>
            <person name="Wang X."/>
            <person name="Wu X."/>
            <person name="Mitros T."/>
            <person name="Triplett J."/>
            <person name="Yang X."/>
            <person name="Ye C.Y."/>
            <person name="Mauro-Herrera M."/>
            <person name="Wang L."/>
            <person name="Li P."/>
            <person name="Sharma M."/>
            <person name="Sharma R."/>
            <person name="Ronald P.C."/>
            <person name="Panaud O."/>
            <person name="Kellogg E.A."/>
            <person name="Brutnell T.P."/>
            <person name="Doust A.N."/>
            <person name="Tuskan G.A."/>
            <person name="Rokhsar D."/>
            <person name="Devos K.M."/>
        </authorList>
    </citation>
    <scope>NUCLEOTIDE SEQUENCE [LARGE SCALE GENOMIC DNA]</scope>
    <source>
        <strain evidence="3">cv. Yugu1</strain>
    </source>
</reference>
<feature type="compositionally biased region" description="Basic and acidic residues" evidence="1">
    <location>
        <begin position="37"/>
        <end position="47"/>
    </location>
</feature>
<evidence type="ECO:0000313" key="3">
    <source>
        <dbReference type="Proteomes" id="UP000004995"/>
    </source>
</evidence>
<dbReference type="Gramene" id="KQL09332">
    <property type="protein sequence ID" value="KQL09332"/>
    <property type="gene ID" value="SETIT_007699mg"/>
</dbReference>
<accession>K3Y0I8</accession>
<proteinExistence type="predicted"/>
<evidence type="ECO:0000313" key="2">
    <source>
        <dbReference type="EnsemblPlants" id="KQL09332"/>
    </source>
</evidence>
<evidence type="ECO:0000256" key="1">
    <source>
        <dbReference type="SAM" id="MobiDB-lite"/>
    </source>
</evidence>
<keyword evidence="3" id="KW-1185">Reference proteome</keyword>
<sequence length="78" mass="8379">MKTSSTQTRMTPNATYLQAAACTLGAARGGPLQEFEERLEEHSHADGDAEGEPLDRSGWAVAMLAGTEQAAELRCWQA</sequence>
<dbReference type="EMBL" id="AGNK02002206">
    <property type="status" value="NOT_ANNOTATED_CDS"/>
    <property type="molecule type" value="Genomic_DNA"/>
</dbReference>
<name>K3Y0I8_SETIT</name>
<protein>
    <submittedName>
        <fullName evidence="2">Uncharacterized protein</fullName>
    </submittedName>
</protein>
<dbReference type="HOGENOM" id="CLU_2626643_0_0_1"/>